<dbReference type="AlphaFoldDB" id="A0A142ERH7"/>
<dbReference type="EMBL" id="CP012836">
    <property type="protein sequence ID" value="AMQ57732.1"/>
    <property type="molecule type" value="Genomic_DNA"/>
</dbReference>
<reference evidence="1 2" key="2">
    <citation type="journal article" date="2016" name="Genome Announc.">
        <title>Complete Genome Sequence of Algoriphagus sp. Strain M8-2, Isolated from a Brackish Lake.</title>
        <authorList>
            <person name="Muraguchi Y."/>
            <person name="Kushimoto K."/>
            <person name="Ohtsubo Y."/>
            <person name="Suzuki T."/>
            <person name="Dohra H."/>
            <person name="Kimbara K."/>
            <person name="Shintani M."/>
        </authorList>
    </citation>
    <scope>NUCLEOTIDE SEQUENCE [LARGE SCALE GENOMIC DNA]</scope>
    <source>
        <strain evidence="1 2">M8-2</strain>
    </source>
</reference>
<evidence type="ECO:0008006" key="3">
    <source>
        <dbReference type="Google" id="ProtNLM"/>
    </source>
</evidence>
<dbReference type="STRING" id="1727163.AO498_14865"/>
<dbReference type="RefSeq" id="WP_067549407.1">
    <property type="nucleotide sequence ID" value="NZ_CP012836.1"/>
</dbReference>
<evidence type="ECO:0000313" key="1">
    <source>
        <dbReference type="EMBL" id="AMQ57732.1"/>
    </source>
</evidence>
<proteinExistence type="predicted"/>
<reference evidence="2" key="1">
    <citation type="submission" date="2015-09" db="EMBL/GenBank/DDBJ databases">
        <title>Complete sequence of Algoriphagus sp. M8-2.</title>
        <authorList>
            <person name="Shintani M."/>
        </authorList>
    </citation>
    <scope>NUCLEOTIDE SEQUENCE [LARGE SCALE GENOMIC DNA]</scope>
    <source>
        <strain evidence="2">M8-2</strain>
    </source>
</reference>
<dbReference type="Pfam" id="PF10677">
    <property type="entry name" value="DUF2490"/>
    <property type="match status" value="1"/>
</dbReference>
<keyword evidence="2" id="KW-1185">Reference proteome</keyword>
<dbReference type="InterPro" id="IPR019619">
    <property type="entry name" value="DUF2490"/>
</dbReference>
<dbReference type="OrthoDB" id="1118734at2"/>
<name>A0A142ERH7_9BACT</name>
<accession>A0A142ERH7</accession>
<dbReference type="Proteomes" id="UP000073816">
    <property type="component" value="Chromosome"/>
</dbReference>
<organism evidence="1 2">
    <name type="scientific">Algoriphagus sanaruensis</name>
    <dbReference type="NCBI Taxonomy" id="1727163"/>
    <lineage>
        <taxon>Bacteria</taxon>
        <taxon>Pseudomonadati</taxon>
        <taxon>Bacteroidota</taxon>
        <taxon>Cytophagia</taxon>
        <taxon>Cytophagales</taxon>
        <taxon>Cyclobacteriaceae</taxon>
        <taxon>Algoriphagus</taxon>
    </lineage>
</organism>
<dbReference type="PATRIC" id="fig|1727163.4.peg.3120"/>
<dbReference type="KEGG" id="alm:AO498_14865"/>
<gene>
    <name evidence="1" type="ORF">AO498_14865</name>
</gene>
<sequence>MNQKSFLILSFSNSISSFFRIRIAIILFGWIGITPTSFSQKIVQKSQQQWIQSYHEAKVSSKWTALLDGGFRWKDGFAAPNSYIVRGGMGYSLSPRLRVAGGLAHLGFYAENRVIRQEFRPYQEISHKSSIGKVNLSQRFRLEERFFKSRADSFDFDLMDFNYRLRYSLMVAIPIMRLSAKHPERKLLLNLGDEIFLNAGKEVKNQVFDQNRFILSPSVQWNQSLNIAFTWNTQYASTTIPNHFNLSHVAWLQIRHNLNFINGKEPRN</sequence>
<evidence type="ECO:0000313" key="2">
    <source>
        <dbReference type="Proteomes" id="UP000073816"/>
    </source>
</evidence>
<protein>
    <recommendedName>
        <fullName evidence="3">DUF2490 domain-containing protein</fullName>
    </recommendedName>
</protein>